<evidence type="ECO:0000313" key="2">
    <source>
        <dbReference type="EMBL" id="GAT43206.1"/>
    </source>
</evidence>
<feature type="compositionally biased region" description="Basic and acidic residues" evidence="1">
    <location>
        <begin position="254"/>
        <end position="269"/>
    </location>
</feature>
<feature type="region of interest" description="Disordered" evidence="1">
    <location>
        <begin position="196"/>
        <end position="307"/>
    </location>
</feature>
<accession>A0ABQ0KW72</accession>
<protein>
    <submittedName>
        <fullName evidence="2">Uncharacterized protein</fullName>
    </submittedName>
</protein>
<keyword evidence="3" id="KW-1185">Reference proteome</keyword>
<feature type="compositionally biased region" description="Acidic residues" evidence="1">
    <location>
        <begin position="270"/>
        <end position="281"/>
    </location>
</feature>
<dbReference type="EMBL" id="DF838709">
    <property type="protein sequence ID" value="GAT43206.1"/>
    <property type="molecule type" value="Genomic_DNA"/>
</dbReference>
<reference evidence="2" key="1">
    <citation type="submission" date="2014-09" db="EMBL/GenBank/DDBJ databases">
        <title>Genome sequence of the luminous mushroom Mycena chlorophos for searching fungal bioluminescence genes.</title>
        <authorList>
            <person name="Tanaka Y."/>
            <person name="Kasuga D."/>
            <person name="Oba Y."/>
            <person name="Hase S."/>
            <person name="Sato K."/>
            <person name="Oba Y."/>
            <person name="Sakakibara Y."/>
        </authorList>
    </citation>
    <scope>NUCLEOTIDE SEQUENCE</scope>
</reference>
<organism evidence="2 3">
    <name type="scientific">Mycena chlorophos</name>
    <name type="common">Agaric fungus</name>
    <name type="synonym">Agaricus chlorophos</name>
    <dbReference type="NCBI Taxonomy" id="658473"/>
    <lineage>
        <taxon>Eukaryota</taxon>
        <taxon>Fungi</taxon>
        <taxon>Dikarya</taxon>
        <taxon>Basidiomycota</taxon>
        <taxon>Agaricomycotina</taxon>
        <taxon>Agaricomycetes</taxon>
        <taxon>Agaricomycetidae</taxon>
        <taxon>Agaricales</taxon>
        <taxon>Marasmiineae</taxon>
        <taxon>Mycenaceae</taxon>
        <taxon>Mycena</taxon>
    </lineage>
</organism>
<name>A0ABQ0KW72_MYCCL</name>
<dbReference type="Proteomes" id="UP000815677">
    <property type="component" value="Unassembled WGS sequence"/>
</dbReference>
<feature type="compositionally biased region" description="Polar residues" evidence="1">
    <location>
        <begin position="199"/>
        <end position="210"/>
    </location>
</feature>
<feature type="compositionally biased region" description="Low complexity" evidence="1">
    <location>
        <begin position="239"/>
        <end position="250"/>
    </location>
</feature>
<feature type="compositionally biased region" description="Basic and acidic residues" evidence="1">
    <location>
        <begin position="291"/>
        <end position="300"/>
    </location>
</feature>
<evidence type="ECO:0000313" key="3">
    <source>
        <dbReference type="Proteomes" id="UP000815677"/>
    </source>
</evidence>
<gene>
    <name evidence="2" type="ORF">MCHLO_00895</name>
</gene>
<proteinExistence type="predicted"/>
<sequence length="307" mass="33518">MSSATSPRYLAGEIGLCGDLLGRSTRRPVVVIQGRVTNSCHPFSLLDNDDASRTPALASHPNPDSLVGYGALDRRLFLAQQAPPTTASGLDFAHGSPPASPALSTTTIGDVTVEHFVPADGLRGRWAQGEGEGKKSAGRLEDQDRQAAMASSMLMDLRVEKRDALALITTPNLSTSHVLRRWTQAASRFRRRFSRWRRTPSSAGLASSPISLLRPEKQRRRAHTTRCTPALSRPKRSQSRSGTATRSTTRPIKLKMDADDQFEREGSVEKEEETADQDDGGEGQGRGRGAQHLEEEERQCRAAIVAR</sequence>
<evidence type="ECO:0000256" key="1">
    <source>
        <dbReference type="SAM" id="MobiDB-lite"/>
    </source>
</evidence>